<reference evidence="3" key="1">
    <citation type="submission" date="2017-01" db="EMBL/GenBank/DDBJ databases">
        <title>Comparative genomics of anhydrobiosis in the tardigrade Hypsibius dujardini.</title>
        <authorList>
            <person name="Yoshida Y."/>
            <person name="Koutsovoulos G."/>
            <person name="Laetsch D."/>
            <person name="Stevens L."/>
            <person name="Kumar S."/>
            <person name="Horikawa D."/>
            <person name="Ishino K."/>
            <person name="Komine S."/>
            <person name="Tomita M."/>
            <person name="Blaxter M."/>
            <person name="Arakawa K."/>
        </authorList>
    </citation>
    <scope>NUCLEOTIDE SEQUENCE [LARGE SCALE GENOMIC DNA]</scope>
    <source>
        <strain evidence="3">Z151</strain>
    </source>
</reference>
<gene>
    <name evidence="2" type="ORF">BV898_12378</name>
</gene>
<evidence type="ECO:0000313" key="2">
    <source>
        <dbReference type="EMBL" id="OQV13424.1"/>
    </source>
</evidence>
<feature type="chain" id="PRO_5013094064" description="UPAR/Ly6 domain-containing protein" evidence="1">
    <location>
        <begin position="27"/>
        <end position="167"/>
    </location>
</feature>
<keyword evidence="1" id="KW-0732">Signal</keyword>
<protein>
    <recommendedName>
        <fullName evidence="4">UPAR/Ly6 domain-containing protein</fullName>
    </recommendedName>
</protein>
<dbReference type="Proteomes" id="UP000192578">
    <property type="component" value="Unassembled WGS sequence"/>
</dbReference>
<keyword evidence="3" id="KW-1185">Reference proteome</keyword>
<dbReference type="EMBL" id="MTYJ01000124">
    <property type="protein sequence ID" value="OQV13424.1"/>
    <property type="molecule type" value="Genomic_DNA"/>
</dbReference>
<evidence type="ECO:0008006" key="4">
    <source>
        <dbReference type="Google" id="ProtNLM"/>
    </source>
</evidence>
<evidence type="ECO:0000313" key="3">
    <source>
        <dbReference type="Proteomes" id="UP000192578"/>
    </source>
</evidence>
<feature type="signal peptide" evidence="1">
    <location>
        <begin position="1"/>
        <end position="26"/>
    </location>
</feature>
<proteinExistence type="predicted"/>
<evidence type="ECO:0000256" key="1">
    <source>
        <dbReference type="SAM" id="SignalP"/>
    </source>
</evidence>
<sequence length="167" mass="18606">MLSVININILLMASATLFTAFHAVDSLRCYECRSGCKHAETSVQQCASDEDTCWAFRGGSRPDDHYTSTPTMWYTGKRHAESSKKCARMSDLQVESNTNQTRGPREQLQRNTCKRVESLPLNGDSLYGEVCLCDERDLCNGSGRSHAPFYAAPDLLFLTAFSLSFVS</sequence>
<organism evidence="2 3">
    <name type="scientific">Hypsibius exemplaris</name>
    <name type="common">Freshwater tardigrade</name>
    <dbReference type="NCBI Taxonomy" id="2072580"/>
    <lineage>
        <taxon>Eukaryota</taxon>
        <taxon>Metazoa</taxon>
        <taxon>Ecdysozoa</taxon>
        <taxon>Tardigrada</taxon>
        <taxon>Eutardigrada</taxon>
        <taxon>Parachela</taxon>
        <taxon>Hypsibioidea</taxon>
        <taxon>Hypsibiidae</taxon>
        <taxon>Hypsibius</taxon>
    </lineage>
</organism>
<name>A0A1W0WDZ2_HYPEX</name>
<comment type="caution">
    <text evidence="2">The sequence shown here is derived from an EMBL/GenBank/DDBJ whole genome shotgun (WGS) entry which is preliminary data.</text>
</comment>
<dbReference type="AlphaFoldDB" id="A0A1W0WDZ2"/>
<accession>A0A1W0WDZ2</accession>